<evidence type="ECO:0000256" key="1">
    <source>
        <dbReference type="SAM" id="MobiDB-lite"/>
    </source>
</evidence>
<dbReference type="RefSeq" id="XP_070319874.1">
    <property type="nucleotide sequence ID" value="XM_070463773.1"/>
</dbReference>
<dbReference type="Proteomes" id="UP001652640">
    <property type="component" value="Unplaced"/>
</dbReference>
<dbReference type="GeneID" id="139033873"/>
<evidence type="ECO:0000313" key="2">
    <source>
        <dbReference type="Proteomes" id="UP001652640"/>
    </source>
</evidence>
<sequence length="729" mass="75533">MQEGSTGPSGEERRFGEEGAFRGAGGIPGRRERYGEQGIPFLAPAVSSCSGTRRTRQALWRVCGNGGVWGNVGVQGAEVDNDNQVPGPRSRSQLTSVQTPDLPLGATGTQPVCALRGAAGIWGTAEAVGKPGHRPAQGRRPYALTASLQTSQLKPGGRWHCEDCGDPLAPDPGGRLPLSTLDSHLISNRTPKPGHEQTAPAVQHDGGLGEDECLCFEAPSLVLRDSGRWKPLQSRFPRLRSRAINQSRARGPVRGHRPPPAAPPVESGNTRNACTAGKRLNQPRRSHTAKRLRHWKKKRTFSEVVFVARRLLITQFNWKKKILAVKASAVALCPQHPAGQGDDVPSLRALSGRRTRVLLPTQQTPQGRGPSARPRPPTCPGPGARAREPRAGLPAPLHLSPPGQGPQPSPAAADACPGFWEALGVRPGCGGRREAAVGPAPADAGGRAPRVPDPAGQTAASVNAASVPGGGDVCPPGESARPPGAPRPLERDHGIRPPGTRPRAALPCLLSSAAGGASRGPAAGPTSAGSWAVGCPWSPPGARQLRGPPGALDPLLGGRSGAFCVFILVAGAACGHIAAPREGYFEAPSPPQARVPTEMPAPAVTVYSAGPWPAAARPAPAPADLLFLARVSRQPHKHGSRDSCGPGTRPRGLRCRDPVSLPPLRGRAGPRAPGAPAPGSHPPPAPGPAQGRLHVPTEPDPDDEGGYVTATPGVDPFPPSRGGLRSPRG</sequence>
<keyword evidence="2" id="KW-1185">Reference proteome</keyword>
<feature type="compositionally biased region" description="Polar residues" evidence="1">
    <location>
        <begin position="90"/>
        <end position="99"/>
    </location>
</feature>
<name>A0ABM4HWC8_ODOVR</name>
<feature type="region of interest" description="Disordered" evidence="1">
    <location>
        <begin position="633"/>
        <end position="729"/>
    </location>
</feature>
<feature type="region of interest" description="Disordered" evidence="1">
    <location>
        <begin position="1"/>
        <end position="33"/>
    </location>
</feature>
<protein>
    <submittedName>
        <fullName evidence="3">Collagen, type I, alpha 1a-like</fullName>
    </submittedName>
</protein>
<proteinExistence type="predicted"/>
<feature type="compositionally biased region" description="Low complexity" evidence="1">
    <location>
        <begin position="436"/>
        <end position="449"/>
    </location>
</feature>
<feature type="region of interest" description="Disordered" evidence="1">
    <location>
        <begin position="431"/>
        <end position="505"/>
    </location>
</feature>
<feature type="region of interest" description="Disordered" evidence="1">
    <location>
        <begin position="75"/>
        <end position="105"/>
    </location>
</feature>
<feature type="region of interest" description="Disordered" evidence="1">
    <location>
        <begin position="247"/>
        <end position="275"/>
    </location>
</feature>
<feature type="compositionally biased region" description="Basic and acidic residues" evidence="1">
    <location>
        <begin position="10"/>
        <end position="20"/>
    </location>
</feature>
<organism evidence="2 3">
    <name type="scientific">Odocoileus virginianus</name>
    <name type="common">White-tailed deer</name>
    <dbReference type="NCBI Taxonomy" id="9874"/>
    <lineage>
        <taxon>Eukaryota</taxon>
        <taxon>Metazoa</taxon>
        <taxon>Chordata</taxon>
        <taxon>Craniata</taxon>
        <taxon>Vertebrata</taxon>
        <taxon>Euteleostomi</taxon>
        <taxon>Mammalia</taxon>
        <taxon>Eutheria</taxon>
        <taxon>Laurasiatheria</taxon>
        <taxon>Artiodactyla</taxon>
        <taxon>Ruminantia</taxon>
        <taxon>Pecora</taxon>
        <taxon>Cervidae</taxon>
        <taxon>Odocoileinae</taxon>
        <taxon>Odocoileus</taxon>
    </lineage>
</organism>
<feature type="region of interest" description="Disordered" evidence="1">
    <location>
        <begin position="353"/>
        <end position="415"/>
    </location>
</feature>
<accession>A0ABM4HWC8</accession>
<evidence type="ECO:0000313" key="3">
    <source>
        <dbReference type="RefSeq" id="XP_070319874.1"/>
    </source>
</evidence>
<feature type="compositionally biased region" description="Low complexity" evidence="1">
    <location>
        <begin position="662"/>
        <end position="672"/>
    </location>
</feature>
<reference evidence="3" key="1">
    <citation type="submission" date="2025-08" db="UniProtKB">
        <authorList>
            <consortium name="RefSeq"/>
        </authorList>
    </citation>
    <scope>IDENTIFICATION</scope>
    <source>
        <tissue evidence="3">Tongue muscle</tissue>
    </source>
</reference>
<feature type="compositionally biased region" description="Pro residues" evidence="1">
    <location>
        <begin position="673"/>
        <end position="687"/>
    </location>
</feature>
<gene>
    <name evidence="3" type="primary">LOC139033873</name>
</gene>